<feature type="domain" description="Alcohol dehydrogenase-like C-terminal" evidence="1">
    <location>
        <begin position="146"/>
        <end position="210"/>
    </location>
</feature>
<dbReference type="Gene3D" id="3.40.50.720">
    <property type="entry name" value="NAD(P)-binding Rossmann-like Domain"/>
    <property type="match status" value="1"/>
</dbReference>
<evidence type="ECO:0000313" key="3">
    <source>
        <dbReference type="Proteomes" id="UP000029518"/>
    </source>
</evidence>
<dbReference type="InterPro" id="IPR051397">
    <property type="entry name" value="Zn-ADH-like_protein"/>
</dbReference>
<dbReference type="SUPFAM" id="SSF50129">
    <property type="entry name" value="GroES-like"/>
    <property type="match status" value="1"/>
</dbReference>
<organism evidence="2 3">
    <name type="scientific">Paenibacillus borealis</name>
    <dbReference type="NCBI Taxonomy" id="160799"/>
    <lineage>
        <taxon>Bacteria</taxon>
        <taxon>Bacillati</taxon>
        <taxon>Bacillota</taxon>
        <taxon>Bacilli</taxon>
        <taxon>Bacillales</taxon>
        <taxon>Paenibacillaceae</taxon>
        <taxon>Paenibacillus</taxon>
    </lineage>
</organism>
<gene>
    <name evidence="2" type="ORF">PBOR_14180</name>
</gene>
<evidence type="ECO:0000313" key="2">
    <source>
        <dbReference type="EMBL" id="AIQ57946.1"/>
    </source>
</evidence>
<dbReference type="InterPro" id="IPR011032">
    <property type="entry name" value="GroES-like_sf"/>
</dbReference>
<reference evidence="2" key="1">
    <citation type="submission" date="2014-08" db="EMBL/GenBank/DDBJ databases">
        <title>Comparative genomics of the Paenibacillus odorifer group.</title>
        <authorList>
            <person name="den Bakker H.C."/>
            <person name="Tsai Y.-C.Y.-C."/>
            <person name="Martin N."/>
            <person name="Korlach J."/>
            <person name="Wiedmann M."/>
        </authorList>
    </citation>
    <scope>NUCLEOTIDE SEQUENCE [LARGE SCALE GENOMIC DNA]</scope>
    <source>
        <strain evidence="2">DSM 13188</strain>
    </source>
</reference>
<dbReference type="AlphaFoldDB" id="A0A089L915"/>
<keyword evidence="3" id="KW-1185">Reference proteome</keyword>
<dbReference type="PANTHER" id="PTHR43677:SF11">
    <property type="entry name" value="ZINC-CONTAINING ALCOHOL DEHYDROGENASE"/>
    <property type="match status" value="1"/>
</dbReference>
<evidence type="ECO:0000259" key="1">
    <source>
        <dbReference type="Pfam" id="PF00107"/>
    </source>
</evidence>
<dbReference type="EMBL" id="CP009285">
    <property type="protein sequence ID" value="AIQ57946.1"/>
    <property type="molecule type" value="Genomic_DNA"/>
</dbReference>
<dbReference type="InterPro" id="IPR036291">
    <property type="entry name" value="NAD(P)-bd_dom_sf"/>
</dbReference>
<dbReference type="Gene3D" id="3.90.180.10">
    <property type="entry name" value="Medium-chain alcohol dehydrogenases, catalytic domain"/>
    <property type="match status" value="2"/>
</dbReference>
<dbReference type="KEGG" id="pbd:PBOR_14180"/>
<dbReference type="PANTHER" id="PTHR43677">
    <property type="entry name" value="SHORT-CHAIN DEHYDROGENASE/REDUCTASE"/>
    <property type="match status" value="1"/>
</dbReference>
<dbReference type="HOGENOM" id="CLU_026673_7_0_9"/>
<protein>
    <submittedName>
        <fullName evidence="2">Quinone oxidoreductase</fullName>
    </submittedName>
</protein>
<sequence length="321" mass="33638">MYAAVVRSFDSGPKYELFDTPVPSGAHEALVEVLAAGLHLRVRAQADGSHYTSTDELPLIPGIDGVGRLPDGQLVYFVATDTALGSFADKTVIDLRRSVPIPAHADPVLIAAAMNPAMSSWVTLRRRVEAQPGFKVLILGATGNSGQMAVQIAKLLGASKVMAAGRDEERLRSLTRLGADVTVSLAGDPEAAAQRVGEAASDADIVLDYLWGEPAGLAMIPLLTIRTDRSRLLTWIQIGSVAGADAVIPSAALRSANFQIIGSGQGSVTPAGYLAEFPALIEAIAGGKLNANPIACPLSKIEEVWNTPAGSQQRVVFVPEN</sequence>
<dbReference type="Pfam" id="PF00107">
    <property type="entry name" value="ADH_zinc_N"/>
    <property type="match status" value="1"/>
</dbReference>
<dbReference type="InterPro" id="IPR013149">
    <property type="entry name" value="ADH-like_C"/>
</dbReference>
<dbReference type="Proteomes" id="UP000029518">
    <property type="component" value="Chromosome"/>
</dbReference>
<dbReference type="OrthoDB" id="9787435at2"/>
<name>A0A089L915_PAEBO</name>
<dbReference type="SUPFAM" id="SSF51735">
    <property type="entry name" value="NAD(P)-binding Rossmann-fold domains"/>
    <property type="match status" value="1"/>
</dbReference>
<accession>A0A089L915</accession>
<proteinExistence type="predicted"/>
<dbReference type="GO" id="GO:0016491">
    <property type="term" value="F:oxidoreductase activity"/>
    <property type="evidence" value="ECO:0007669"/>
    <property type="project" value="TreeGrafter"/>
</dbReference>